<dbReference type="OrthoDB" id="691424at2759"/>
<sequence>MPFPMKIRPIDFNTLEEVSPPRLETVKPVVKSRFKRLLERQFPSVLRNSEAEKVGAAAPDDLPFNKECTAEFEPSSVCLAKMVQNFIEDNNEKQQFGAVRCSRNRCNCFSRNCSDSSEDEMDDFDFGVSNLTSSSEASEILMSLVSCPSISERNLLADTARIVEKNNICKRKDDFCRKIVTDGLLALGYDASICKSRWKKSPSYPAGEYEYIDVIIDGERLLIDIDFRSEFEIARSTKTYKSILQTLPFIFVGKPDRLQKIIAIISEAVEQSLKKKGMHIPPWRKAEYVKAKWLSPHNRATPSPSPTHTPTFTIGPLKEFEIETIAKEKTGQPLFELDPDEKNSVEDAELGESIFALSESFEEEGKEKMEKEVWKPPEIKPKSSQIGIKIVTGLASVIEDEPRKF</sequence>
<evidence type="ECO:0000313" key="1">
    <source>
        <dbReference type="Proteomes" id="UP000515121"/>
    </source>
</evidence>
<dbReference type="PANTHER" id="PTHR31579:SF14">
    <property type="entry name" value="RNA POLYMERASE SUBUNIT BETA-BETA PROTEIN, PUTATIVE (DUF506)-RELATED"/>
    <property type="match status" value="1"/>
</dbReference>
<name>A0A6P6A0Q0_DURZI</name>
<dbReference type="Pfam" id="PF04720">
    <property type="entry name" value="PDDEXK_6"/>
    <property type="match status" value="1"/>
</dbReference>
<keyword evidence="1" id="KW-1185">Reference proteome</keyword>
<dbReference type="RefSeq" id="XP_022758311.1">
    <property type="nucleotide sequence ID" value="XM_022902576.1"/>
</dbReference>
<dbReference type="AlphaFoldDB" id="A0A6P6A0Q0"/>
<dbReference type="InterPro" id="IPR006502">
    <property type="entry name" value="PDDEXK-like"/>
</dbReference>
<reference evidence="2" key="1">
    <citation type="submission" date="2025-08" db="UniProtKB">
        <authorList>
            <consortium name="RefSeq"/>
        </authorList>
    </citation>
    <scope>IDENTIFICATION</scope>
    <source>
        <tissue evidence="2">Fruit stalk</tissue>
    </source>
</reference>
<dbReference type="NCBIfam" id="TIGR01615">
    <property type="entry name" value="A_thal_3542"/>
    <property type="match status" value="1"/>
</dbReference>
<dbReference type="GeneID" id="111305238"/>
<accession>A0A6P6A0Q0</accession>
<proteinExistence type="predicted"/>
<dbReference type="Proteomes" id="UP000515121">
    <property type="component" value="Unplaced"/>
</dbReference>
<gene>
    <name evidence="2" type="primary">LOC111305238</name>
</gene>
<dbReference type="PANTHER" id="PTHR31579">
    <property type="entry name" value="OS03G0796600 PROTEIN"/>
    <property type="match status" value="1"/>
</dbReference>
<dbReference type="KEGG" id="dzi:111305238"/>
<evidence type="ECO:0000313" key="2">
    <source>
        <dbReference type="RefSeq" id="XP_022758311.1"/>
    </source>
</evidence>
<protein>
    <submittedName>
        <fullName evidence="2">Uncharacterized protein LOC111305238</fullName>
    </submittedName>
</protein>
<organism evidence="1 2">
    <name type="scientific">Durio zibethinus</name>
    <name type="common">Durian</name>
    <dbReference type="NCBI Taxonomy" id="66656"/>
    <lineage>
        <taxon>Eukaryota</taxon>
        <taxon>Viridiplantae</taxon>
        <taxon>Streptophyta</taxon>
        <taxon>Embryophyta</taxon>
        <taxon>Tracheophyta</taxon>
        <taxon>Spermatophyta</taxon>
        <taxon>Magnoliopsida</taxon>
        <taxon>eudicotyledons</taxon>
        <taxon>Gunneridae</taxon>
        <taxon>Pentapetalae</taxon>
        <taxon>rosids</taxon>
        <taxon>malvids</taxon>
        <taxon>Malvales</taxon>
        <taxon>Malvaceae</taxon>
        <taxon>Helicteroideae</taxon>
        <taxon>Durio</taxon>
    </lineage>
</organism>